<evidence type="ECO:0000256" key="1">
    <source>
        <dbReference type="SAM" id="MobiDB-lite"/>
    </source>
</evidence>
<dbReference type="PaxDb" id="2903-EOD30001"/>
<evidence type="ECO:0000259" key="2">
    <source>
        <dbReference type="Pfam" id="PF12237"/>
    </source>
</evidence>
<dbReference type="PANTHER" id="PTHR21727:SF0">
    <property type="entry name" value="MRNA (2'-O-METHYLADENOSINE-N(6)-)-METHYLTRANSFERASE"/>
    <property type="match status" value="1"/>
</dbReference>
<feature type="compositionally biased region" description="Basic residues" evidence="1">
    <location>
        <begin position="33"/>
        <end position="48"/>
    </location>
</feature>
<evidence type="ECO:0000313" key="4">
    <source>
        <dbReference type="Proteomes" id="UP000013827"/>
    </source>
</evidence>
<feature type="domain" description="PCIF1 WW" evidence="2">
    <location>
        <begin position="299"/>
        <end position="459"/>
    </location>
</feature>
<dbReference type="GO" id="GO:0016422">
    <property type="term" value="F:mRNA (2'-O-methyladenosine-N6-)-methyltransferase activity"/>
    <property type="evidence" value="ECO:0007669"/>
    <property type="project" value="InterPro"/>
</dbReference>
<feature type="region of interest" description="Disordered" evidence="1">
    <location>
        <begin position="516"/>
        <end position="538"/>
    </location>
</feature>
<reference evidence="3" key="2">
    <citation type="submission" date="2024-10" db="UniProtKB">
        <authorList>
            <consortium name="EnsemblProtists"/>
        </authorList>
    </citation>
    <scope>IDENTIFICATION</scope>
</reference>
<dbReference type="InterPro" id="IPR039881">
    <property type="entry name" value="PCIF1-like"/>
</dbReference>
<organism evidence="3 4">
    <name type="scientific">Emiliania huxleyi (strain CCMP1516)</name>
    <dbReference type="NCBI Taxonomy" id="280463"/>
    <lineage>
        <taxon>Eukaryota</taxon>
        <taxon>Haptista</taxon>
        <taxon>Haptophyta</taxon>
        <taxon>Prymnesiophyceae</taxon>
        <taxon>Isochrysidales</taxon>
        <taxon>Noelaerhabdaceae</taxon>
        <taxon>Emiliania</taxon>
    </lineage>
</organism>
<dbReference type="Pfam" id="PF12237">
    <property type="entry name" value="PCIF1_WW"/>
    <property type="match status" value="1"/>
</dbReference>
<evidence type="ECO:0000313" key="3">
    <source>
        <dbReference type="EnsemblProtists" id="EOD30001"/>
    </source>
</evidence>
<feature type="region of interest" description="Disordered" evidence="1">
    <location>
        <begin position="1"/>
        <end position="70"/>
    </location>
</feature>
<sequence length="538" mass="55669">MRPIVPFVRPRASQKEQASPGAQKAKSAPGGGGKRRAKCKPSASKKARTAAASVPKQRAPVSRQTPEEVEAAEVRCFDPMVGPSGLWPQSRPLAASPPPLALEIARGEGLRQLRLRCADLVRGLPTGAGALVGAFERWHFGWLLHASRAGGAGDPLLPGGAAGAPEPDAELRAELEAAGCEPAAAAAVAADLRRAAAEAATAAAARAAAASAEGGGEGGSGGEEDGVGLREAEVGGGVWCVSLPPALLAPLPQELRKPLKISDEWLSKLREMHTATVASTAPASAPASASAASAAAAELRFRSDLARLLLRYKALGGSGFQAAIGGGAFAVLRASFGARLECFASPLNARSAPFCSAFPDVDAPFGSLGSFLEFEPEAGAYEANPPFVPLVLRAMCAHMHRLLDRAEASRRPLLFVVVVGASSALKRHAAWEDLQGLAAGRHGRAQWLLPLHAHGYTEGHAHIAKGGARAARRMSSCDTAVFVWASSAGAEQWPVTDGAEAALRAAMKAAIPRTLRKATKANRRAHAAKKQARNHSSR</sequence>
<dbReference type="GO" id="GO:0099122">
    <property type="term" value="F:RNA polymerase II C-terminal domain binding"/>
    <property type="evidence" value="ECO:0007669"/>
    <property type="project" value="InterPro"/>
</dbReference>
<dbReference type="eggNOG" id="ENOG502QVT7">
    <property type="taxonomic scope" value="Eukaryota"/>
</dbReference>
<proteinExistence type="predicted"/>
<dbReference type="EnsemblProtists" id="EOD30001">
    <property type="protein sequence ID" value="EOD30001"/>
    <property type="gene ID" value="EMIHUDRAFT_99458"/>
</dbReference>
<name>A0A0D3K2L6_EMIH1</name>
<protein>
    <recommendedName>
        <fullName evidence="2">PCIF1 WW domain-containing protein</fullName>
    </recommendedName>
</protein>
<dbReference type="KEGG" id="ehx:EMIHUDRAFT_99458"/>
<dbReference type="HOGENOM" id="CLU_506651_0_0_1"/>
<dbReference type="PANTHER" id="PTHR21727">
    <property type="entry name" value="PHOSPHORYLATED CTD INTERACTING FACTOR 1"/>
    <property type="match status" value="1"/>
</dbReference>
<accession>A0A0D3K2L6</accession>
<dbReference type="GeneID" id="17275275"/>
<keyword evidence="4" id="KW-1185">Reference proteome</keyword>
<dbReference type="RefSeq" id="XP_005782430.1">
    <property type="nucleotide sequence ID" value="XM_005782373.1"/>
</dbReference>
<dbReference type="AlphaFoldDB" id="A0A0D3K2L6"/>
<dbReference type="InterPro" id="IPR022035">
    <property type="entry name" value="PCIF1_WW"/>
</dbReference>
<reference evidence="4" key="1">
    <citation type="journal article" date="2013" name="Nature">
        <title>Pan genome of the phytoplankton Emiliania underpins its global distribution.</title>
        <authorList>
            <person name="Read B.A."/>
            <person name="Kegel J."/>
            <person name="Klute M.J."/>
            <person name="Kuo A."/>
            <person name="Lefebvre S.C."/>
            <person name="Maumus F."/>
            <person name="Mayer C."/>
            <person name="Miller J."/>
            <person name="Monier A."/>
            <person name="Salamov A."/>
            <person name="Young J."/>
            <person name="Aguilar M."/>
            <person name="Claverie J.M."/>
            <person name="Frickenhaus S."/>
            <person name="Gonzalez K."/>
            <person name="Herman E.K."/>
            <person name="Lin Y.C."/>
            <person name="Napier J."/>
            <person name="Ogata H."/>
            <person name="Sarno A.F."/>
            <person name="Shmutz J."/>
            <person name="Schroeder D."/>
            <person name="de Vargas C."/>
            <person name="Verret F."/>
            <person name="von Dassow P."/>
            <person name="Valentin K."/>
            <person name="Van de Peer Y."/>
            <person name="Wheeler G."/>
            <person name="Dacks J.B."/>
            <person name="Delwiche C.F."/>
            <person name="Dyhrman S.T."/>
            <person name="Glockner G."/>
            <person name="John U."/>
            <person name="Richards T."/>
            <person name="Worden A.Z."/>
            <person name="Zhang X."/>
            <person name="Grigoriev I.V."/>
            <person name="Allen A.E."/>
            <person name="Bidle K."/>
            <person name="Borodovsky M."/>
            <person name="Bowler C."/>
            <person name="Brownlee C."/>
            <person name="Cock J.M."/>
            <person name="Elias M."/>
            <person name="Gladyshev V.N."/>
            <person name="Groth M."/>
            <person name="Guda C."/>
            <person name="Hadaegh A."/>
            <person name="Iglesias-Rodriguez M.D."/>
            <person name="Jenkins J."/>
            <person name="Jones B.M."/>
            <person name="Lawson T."/>
            <person name="Leese F."/>
            <person name="Lindquist E."/>
            <person name="Lobanov A."/>
            <person name="Lomsadze A."/>
            <person name="Malik S.B."/>
            <person name="Marsh M.E."/>
            <person name="Mackinder L."/>
            <person name="Mock T."/>
            <person name="Mueller-Roeber B."/>
            <person name="Pagarete A."/>
            <person name="Parker M."/>
            <person name="Probert I."/>
            <person name="Quesneville H."/>
            <person name="Raines C."/>
            <person name="Rensing S.A."/>
            <person name="Riano-Pachon D.M."/>
            <person name="Richier S."/>
            <person name="Rokitta S."/>
            <person name="Shiraiwa Y."/>
            <person name="Soanes D.M."/>
            <person name="van der Giezen M."/>
            <person name="Wahlund T.M."/>
            <person name="Williams B."/>
            <person name="Wilson W."/>
            <person name="Wolfe G."/>
            <person name="Wurch L.L."/>
        </authorList>
    </citation>
    <scope>NUCLEOTIDE SEQUENCE</scope>
</reference>
<dbReference type="Proteomes" id="UP000013827">
    <property type="component" value="Unassembled WGS sequence"/>
</dbReference>